<dbReference type="PANTHER" id="PTHR35451:SF1">
    <property type="entry name" value="NEUROPEPTIDE-LIKE PROTEIN C4ORF48"/>
    <property type="match status" value="1"/>
</dbReference>
<reference evidence="8" key="3">
    <citation type="submission" date="2025-09" db="UniProtKB">
        <authorList>
            <consortium name="Ensembl"/>
        </authorList>
    </citation>
    <scope>IDENTIFICATION</scope>
</reference>
<evidence type="ECO:0000256" key="1">
    <source>
        <dbReference type="ARBA" id="ARBA00004613"/>
    </source>
</evidence>
<evidence type="ECO:0000256" key="7">
    <source>
        <dbReference type="SAM" id="SignalP"/>
    </source>
</evidence>
<feature type="chain" id="PRO_5034050935" description="NELL2-interacting cell ontogeny regulator 1" evidence="7">
    <location>
        <begin position="40"/>
        <end position="105"/>
    </location>
</feature>
<evidence type="ECO:0000256" key="5">
    <source>
        <dbReference type="ARBA" id="ARBA00040520"/>
    </source>
</evidence>
<dbReference type="AlphaFoldDB" id="A0A8C5I1R5"/>
<evidence type="ECO:0000256" key="2">
    <source>
        <dbReference type="ARBA" id="ARBA00022525"/>
    </source>
</evidence>
<dbReference type="Ensembl" id="ENSGWIT00000055997.1">
    <property type="protein sequence ID" value="ENSGWIP00000051887.1"/>
    <property type="gene ID" value="ENSGWIG00000025088.1"/>
</dbReference>
<feature type="signal peptide" evidence="7">
    <location>
        <begin position="1"/>
        <end position="39"/>
    </location>
</feature>
<gene>
    <name evidence="8" type="primary">nicol1</name>
</gene>
<reference evidence="8" key="1">
    <citation type="submission" date="2020-06" db="EMBL/GenBank/DDBJ databases">
        <authorList>
            <consortium name="Wellcome Sanger Institute Data Sharing"/>
        </authorList>
    </citation>
    <scope>NUCLEOTIDE SEQUENCE [LARGE SCALE GENOMIC DNA]</scope>
</reference>
<organism evidence="8 9">
    <name type="scientific">Gouania willdenowi</name>
    <name type="common">Blunt-snouted clingfish</name>
    <name type="synonym">Lepadogaster willdenowi</name>
    <dbReference type="NCBI Taxonomy" id="441366"/>
    <lineage>
        <taxon>Eukaryota</taxon>
        <taxon>Metazoa</taxon>
        <taxon>Chordata</taxon>
        <taxon>Craniata</taxon>
        <taxon>Vertebrata</taxon>
        <taxon>Euteleostomi</taxon>
        <taxon>Actinopterygii</taxon>
        <taxon>Neopterygii</taxon>
        <taxon>Teleostei</taxon>
        <taxon>Neoteleostei</taxon>
        <taxon>Acanthomorphata</taxon>
        <taxon>Ovalentaria</taxon>
        <taxon>Blenniimorphae</taxon>
        <taxon>Blenniiformes</taxon>
        <taxon>Gobiesocoidei</taxon>
        <taxon>Gobiesocidae</taxon>
        <taxon>Gobiesocinae</taxon>
        <taxon>Gouania</taxon>
    </lineage>
</organism>
<evidence type="ECO:0000256" key="4">
    <source>
        <dbReference type="ARBA" id="ARBA00022884"/>
    </source>
</evidence>
<name>A0A8C5I1R5_GOUWI</name>
<keyword evidence="4" id="KW-0694">RNA-binding</keyword>
<dbReference type="InterPro" id="IPR028147">
    <property type="entry name" value="NICOL"/>
</dbReference>
<comment type="similarity">
    <text evidence="6">Belongs to the NICOL family.</text>
</comment>
<evidence type="ECO:0000313" key="9">
    <source>
        <dbReference type="Proteomes" id="UP000694680"/>
    </source>
</evidence>
<dbReference type="PANTHER" id="PTHR35451">
    <property type="entry name" value="NEUROPEPTIDE-LIKE PROTEIN C4ORF48"/>
    <property type="match status" value="1"/>
</dbReference>
<protein>
    <recommendedName>
        <fullName evidence="5">NELL2-interacting cell ontogeny regulator 1</fullName>
    </recommendedName>
</protein>
<proteinExistence type="inferred from homology"/>
<evidence type="ECO:0000256" key="6">
    <source>
        <dbReference type="ARBA" id="ARBA00046322"/>
    </source>
</evidence>
<accession>A0A8C5I1R5</accession>
<dbReference type="Proteomes" id="UP000694680">
    <property type="component" value="Chromosome 18"/>
</dbReference>
<dbReference type="Pfam" id="PF15161">
    <property type="entry name" value="Neuropep_like"/>
    <property type="match status" value="1"/>
</dbReference>
<evidence type="ECO:0000256" key="3">
    <source>
        <dbReference type="ARBA" id="ARBA00022729"/>
    </source>
</evidence>
<keyword evidence="2" id="KW-0964">Secreted</keyword>
<keyword evidence="3 7" id="KW-0732">Signal</keyword>
<comment type="subcellular location">
    <subcellularLocation>
        <location evidence="1">Secreted</location>
    </subcellularLocation>
</comment>
<keyword evidence="9" id="KW-1185">Reference proteome</keyword>
<dbReference type="GO" id="GO:0003723">
    <property type="term" value="F:RNA binding"/>
    <property type="evidence" value="ECO:0007669"/>
    <property type="project" value="UniProtKB-KW"/>
</dbReference>
<reference evidence="8" key="2">
    <citation type="submission" date="2025-08" db="UniProtKB">
        <authorList>
            <consortium name="Ensembl"/>
        </authorList>
    </citation>
    <scope>IDENTIFICATION</scope>
</reference>
<sequence>MLSITDTAITCRMAVVCRGSIQAAVALFVALQLICVCAADTDQDAGTVIPAESRPCVDCHAFEFMQRALQDLKKTAFNLDARTETLVLRAERKALCDCMPTNSLR</sequence>
<dbReference type="GO" id="GO:0005576">
    <property type="term" value="C:extracellular region"/>
    <property type="evidence" value="ECO:0007669"/>
    <property type="project" value="UniProtKB-SubCell"/>
</dbReference>
<evidence type="ECO:0000313" key="8">
    <source>
        <dbReference type="Ensembl" id="ENSGWIP00000051887.1"/>
    </source>
</evidence>